<keyword evidence="4" id="KW-0732">Signal</keyword>
<dbReference type="SMART" id="SM00708">
    <property type="entry name" value="PhBP"/>
    <property type="match status" value="1"/>
</dbReference>
<dbReference type="GO" id="GO:0007608">
    <property type="term" value="P:sensory perception of smell"/>
    <property type="evidence" value="ECO:0007669"/>
    <property type="project" value="TreeGrafter"/>
</dbReference>
<proteinExistence type="inferred from homology"/>
<dbReference type="PANTHER" id="PTHR11857">
    <property type="entry name" value="ODORANT BINDING PROTEIN-RELATED"/>
    <property type="match status" value="1"/>
</dbReference>
<dbReference type="PANTHER" id="PTHR11857:SF43">
    <property type="entry name" value="GEO07291P1-RELATED"/>
    <property type="match status" value="1"/>
</dbReference>
<dbReference type="EMBL" id="HBUE01106236">
    <property type="protein sequence ID" value="CAG6487134.1"/>
    <property type="molecule type" value="Transcribed_RNA"/>
</dbReference>
<dbReference type="AlphaFoldDB" id="A0A8D8C3L6"/>
<evidence type="ECO:0000256" key="2">
    <source>
        <dbReference type="ARBA" id="ARBA00008098"/>
    </source>
</evidence>
<sequence length="287" mass="33235">MHHSYKDSGLSKVESILRRMLTQAVLVALLAITETCAISDHNAVFKSPLHARAECVKYRMAQNTTLIGSPLRSDEESTCVCRCELIKLGLWDSCRGHQPEVPSDQYYDPDEEDRCYRERLRQCLRERLTPEKNQCSKSFVYYKCYNDQYGTVFLNRIGYVPSGQLKHEQIVRDCARILQLSKSDLKTIAENPLQAFNSGKCLFRCFLIREGLYSDHGGFNKERIFAQFAKKNDRERFLRRLQQCYDRLRSECWDRCTLATRLVQDCLDENATALDNILSALSSITVE</sequence>
<dbReference type="InterPro" id="IPR006170">
    <property type="entry name" value="PBP/GOBP"/>
</dbReference>
<dbReference type="GO" id="GO:0005549">
    <property type="term" value="F:odorant binding"/>
    <property type="evidence" value="ECO:0007669"/>
    <property type="project" value="InterPro"/>
</dbReference>
<reference evidence="5" key="1">
    <citation type="submission" date="2021-05" db="EMBL/GenBank/DDBJ databases">
        <authorList>
            <person name="Alioto T."/>
            <person name="Alioto T."/>
            <person name="Gomez Garrido J."/>
        </authorList>
    </citation>
    <scope>NUCLEOTIDE SEQUENCE</scope>
</reference>
<dbReference type="Gene3D" id="1.10.238.20">
    <property type="entry name" value="Pheromone/general odorant binding protein domain"/>
    <property type="match status" value="2"/>
</dbReference>
<organism evidence="5">
    <name type="scientific">Culex pipiens</name>
    <name type="common">House mosquito</name>
    <dbReference type="NCBI Taxonomy" id="7175"/>
    <lineage>
        <taxon>Eukaryota</taxon>
        <taxon>Metazoa</taxon>
        <taxon>Ecdysozoa</taxon>
        <taxon>Arthropoda</taxon>
        <taxon>Hexapoda</taxon>
        <taxon>Insecta</taxon>
        <taxon>Pterygota</taxon>
        <taxon>Neoptera</taxon>
        <taxon>Endopterygota</taxon>
        <taxon>Diptera</taxon>
        <taxon>Nematocera</taxon>
        <taxon>Culicoidea</taxon>
        <taxon>Culicidae</taxon>
        <taxon>Culicinae</taxon>
        <taxon>Culicini</taxon>
        <taxon>Culex</taxon>
        <taxon>Culex</taxon>
    </lineage>
</organism>
<accession>A0A8D8C3L6</accession>
<dbReference type="SUPFAM" id="SSF47565">
    <property type="entry name" value="Insect pheromone/odorant-binding proteins"/>
    <property type="match status" value="2"/>
</dbReference>
<dbReference type="InterPro" id="IPR036728">
    <property type="entry name" value="PBP_GOBP_sf"/>
</dbReference>
<protein>
    <submittedName>
        <fullName evidence="5">General odorant-binding protein 45</fullName>
    </submittedName>
</protein>
<dbReference type="CDD" id="cd23992">
    <property type="entry name" value="PBP_GOBP"/>
    <property type="match status" value="1"/>
</dbReference>
<dbReference type="GO" id="GO:0005615">
    <property type="term" value="C:extracellular space"/>
    <property type="evidence" value="ECO:0007669"/>
    <property type="project" value="TreeGrafter"/>
</dbReference>
<evidence type="ECO:0000313" key="5">
    <source>
        <dbReference type="EMBL" id="CAG6487134.1"/>
    </source>
</evidence>
<dbReference type="Pfam" id="PF01395">
    <property type="entry name" value="PBP_GOBP"/>
    <property type="match status" value="2"/>
</dbReference>
<comment type="similarity">
    <text evidence="2">Belongs to the PBP/GOBP family.</text>
</comment>
<name>A0A8D8C3L6_CULPI</name>
<evidence type="ECO:0000256" key="1">
    <source>
        <dbReference type="ARBA" id="ARBA00004613"/>
    </source>
</evidence>
<evidence type="ECO:0000256" key="3">
    <source>
        <dbReference type="ARBA" id="ARBA00022525"/>
    </source>
</evidence>
<comment type="subcellular location">
    <subcellularLocation>
        <location evidence="1">Secreted</location>
    </subcellularLocation>
</comment>
<evidence type="ECO:0000256" key="4">
    <source>
        <dbReference type="ARBA" id="ARBA00022729"/>
    </source>
</evidence>
<keyword evidence="3" id="KW-0964">Secreted</keyword>